<dbReference type="PANTHER" id="PTHR47447:SF17">
    <property type="entry name" value="OS12G0638900 PROTEIN"/>
    <property type="match status" value="1"/>
</dbReference>
<evidence type="ECO:0000259" key="6">
    <source>
        <dbReference type="Pfam" id="PF01170"/>
    </source>
</evidence>
<feature type="region of interest" description="Disordered" evidence="5">
    <location>
        <begin position="1031"/>
        <end position="1061"/>
    </location>
</feature>
<evidence type="ECO:0000313" key="8">
    <source>
        <dbReference type="Proteomes" id="UP000604046"/>
    </source>
</evidence>
<evidence type="ECO:0000256" key="1">
    <source>
        <dbReference type="ARBA" id="ARBA00022603"/>
    </source>
</evidence>
<keyword evidence="8" id="KW-1185">Reference proteome</keyword>
<accession>A0A812PQW5</accession>
<evidence type="ECO:0000256" key="2">
    <source>
        <dbReference type="ARBA" id="ARBA00022679"/>
    </source>
</evidence>
<gene>
    <name evidence="7" type="ORF">SNAT2548_LOCUS20289</name>
</gene>
<feature type="compositionally biased region" description="Basic residues" evidence="5">
    <location>
        <begin position="1044"/>
        <end position="1061"/>
    </location>
</feature>
<keyword evidence="1" id="KW-0489">Methyltransferase</keyword>
<dbReference type="GO" id="GO:0043527">
    <property type="term" value="C:tRNA methyltransferase complex"/>
    <property type="evidence" value="ECO:0007669"/>
    <property type="project" value="UniProtKB-ARBA"/>
</dbReference>
<dbReference type="InterPro" id="IPR011990">
    <property type="entry name" value="TPR-like_helical_dom_sf"/>
</dbReference>
<dbReference type="GO" id="GO:0008168">
    <property type="term" value="F:methyltransferase activity"/>
    <property type="evidence" value="ECO:0007669"/>
    <property type="project" value="UniProtKB-KW"/>
</dbReference>
<dbReference type="InterPro" id="IPR029063">
    <property type="entry name" value="SAM-dependent_MTases_sf"/>
</dbReference>
<feature type="repeat" description="PPR" evidence="4">
    <location>
        <begin position="539"/>
        <end position="573"/>
    </location>
</feature>
<proteinExistence type="predicted"/>
<dbReference type="InterPro" id="IPR000241">
    <property type="entry name" value="RlmKL-like_Mtase"/>
</dbReference>
<dbReference type="Pfam" id="PF01535">
    <property type="entry name" value="PPR"/>
    <property type="match status" value="5"/>
</dbReference>
<sequence length="1061" mass="116275">MASPFGASGSKNAHPAVQDVVQLQQLEPRETARRLGRLAKNGMGAPVLDFLASLKTRECEVNMFHYGICISSCAKNVLWQCALDLLNGMESSKVERNAVHYNACMDVYAKSAQWEMALALLGQAGSKAKPDAMLFNACITACDKGGRWQVALQILEKMQDSHVDHDLITFNSCLSALSKASEWQLAIALLASMPEETSPDTISYNVCINACEKSGFWPAALLLLGNMKSCTVPTATRTFNGCIAACGGCLEWQLALSLMAEMVERRVEYSAVTYMAATAACGRNWQYTLSLLSDMASRSMADLPTYNSCIARLSTNWQVAPLLLQSMEEQKLQANEVTFASLAAVYGKGLHWQAACRVFEDMSDREVLANNVVFGAVISACEQGSSWQSALKIWQKMSAQGMQHSTICMNSCLGALEKCQQWTLALAVLEASQTADEASHAICISACSKGRNWLVSLALLQHALQEQLPITEATLGACIKAGEEDKEWELALEIHRSVLDAGGMCAASSYFVTIGSCGRKSWQMALSLFQSARTSKLLDAFICSAAITACERHRMWDQALHLFAHMRTWHLEMNEMCCTAAMSACEKSGHWEWALHLYHLFESFAGQPGAVARCLLIDAFSAASLWEHAFSTFSTLVSMGFEADAVGCSAVLGACERRGQWRQVLALWPQLQDLQWRSHVSDGSEGFQLHSVGPVEVTACLERALENQWLHGYPLLPPGEDQLTHGLYRYVAGMQAMAARELLGLVAEGCSVLDPFCGSGTVLIESCLSGRSAIGCDLSPLAAFVAAQHADVEDMDLQAFEAAVAQVVRGTARSPNPWQQLRESIDAFGDNAVQRGLQFTFLVASQASGDEKYLQSASKLRQAQPEENGMNAAMRFRGTARLIMARLRSLRAQSRGRAEVIQTDCRDLSLTKPVQAIITSPPYPGVYNYLTTAESAAHILGSRPTDAEKSQEIGRRSRWRSQSFEEFAASWQREQEQWLQACHRLLLPGGTATLMIGDGDRDAPEDGGYNNLKSTADAAKRVGFRVIATSTIASRRTSPSDRPKGRRRTEHIIHLHRPRSR</sequence>
<comment type="caution">
    <text evidence="7">The sequence shown here is derived from an EMBL/GenBank/DDBJ whole genome shotgun (WGS) entry which is preliminary data.</text>
</comment>
<dbReference type="PANTHER" id="PTHR47447">
    <property type="entry name" value="OS03G0856100 PROTEIN"/>
    <property type="match status" value="1"/>
</dbReference>
<dbReference type="InterPro" id="IPR053943">
    <property type="entry name" value="RlmKL-like_Mtase_CS"/>
</dbReference>
<evidence type="ECO:0000256" key="3">
    <source>
        <dbReference type="ARBA" id="ARBA00022737"/>
    </source>
</evidence>
<dbReference type="SUPFAM" id="SSF53335">
    <property type="entry name" value="S-adenosyl-L-methionine-dependent methyltransferases"/>
    <property type="match status" value="1"/>
</dbReference>
<evidence type="ECO:0000313" key="7">
    <source>
        <dbReference type="EMBL" id="CAE7371613.1"/>
    </source>
</evidence>
<dbReference type="OrthoDB" id="418661at2759"/>
<organism evidence="7 8">
    <name type="scientific">Symbiodinium natans</name>
    <dbReference type="NCBI Taxonomy" id="878477"/>
    <lineage>
        <taxon>Eukaryota</taxon>
        <taxon>Sar</taxon>
        <taxon>Alveolata</taxon>
        <taxon>Dinophyceae</taxon>
        <taxon>Suessiales</taxon>
        <taxon>Symbiodiniaceae</taxon>
        <taxon>Symbiodinium</taxon>
    </lineage>
</organism>
<dbReference type="Pfam" id="PF01170">
    <property type="entry name" value="UPF0020"/>
    <property type="match status" value="1"/>
</dbReference>
<keyword evidence="3" id="KW-0677">Repeat</keyword>
<dbReference type="Proteomes" id="UP000604046">
    <property type="component" value="Unassembled WGS sequence"/>
</dbReference>
<evidence type="ECO:0000256" key="4">
    <source>
        <dbReference type="PROSITE-ProRule" id="PRU00708"/>
    </source>
</evidence>
<feature type="domain" description="Ribosomal RNA large subunit methyltransferase K/L-like methyltransferase" evidence="6">
    <location>
        <begin position="746"/>
        <end position="923"/>
    </location>
</feature>
<keyword evidence="2" id="KW-0808">Transferase</keyword>
<dbReference type="Pfam" id="PF13812">
    <property type="entry name" value="PPR_3"/>
    <property type="match status" value="1"/>
</dbReference>
<feature type="repeat" description="PPR" evidence="4">
    <location>
        <begin position="131"/>
        <end position="165"/>
    </location>
</feature>
<dbReference type="Gene3D" id="1.25.40.10">
    <property type="entry name" value="Tetratricopeptide repeat domain"/>
    <property type="match status" value="4"/>
</dbReference>
<dbReference type="PROSITE" id="PS51375">
    <property type="entry name" value="PPR"/>
    <property type="match status" value="2"/>
</dbReference>
<dbReference type="EMBL" id="CAJNDS010002205">
    <property type="protein sequence ID" value="CAE7371613.1"/>
    <property type="molecule type" value="Genomic_DNA"/>
</dbReference>
<dbReference type="InterPro" id="IPR002885">
    <property type="entry name" value="PPR_rpt"/>
</dbReference>
<dbReference type="AlphaFoldDB" id="A0A812PQW5"/>
<name>A0A812PQW5_9DINO</name>
<reference evidence="7" key="1">
    <citation type="submission" date="2021-02" db="EMBL/GenBank/DDBJ databases">
        <authorList>
            <person name="Dougan E. K."/>
            <person name="Rhodes N."/>
            <person name="Thang M."/>
            <person name="Chan C."/>
        </authorList>
    </citation>
    <scope>NUCLEOTIDE SEQUENCE</scope>
</reference>
<dbReference type="GO" id="GO:0032259">
    <property type="term" value="P:methylation"/>
    <property type="evidence" value="ECO:0007669"/>
    <property type="project" value="UniProtKB-KW"/>
</dbReference>
<dbReference type="PROSITE" id="PS01261">
    <property type="entry name" value="UPF0020"/>
    <property type="match status" value="1"/>
</dbReference>
<dbReference type="Gene3D" id="3.40.50.150">
    <property type="entry name" value="Vaccinia Virus protein VP39"/>
    <property type="match status" value="2"/>
</dbReference>
<protein>
    <recommendedName>
        <fullName evidence="6">Ribosomal RNA large subunit methyltransferase K/L-like methyltransferase domain-containing protein</fullName>
    </recommendedName>
</protein>
<evidence type="ECO:0000256" key="5">
    <source>
        <dbReference type="SAM" id="MobiDB-lite"/>
    </source>
</evidence>